<keyword evidence="6 14" id="KW-0479">Metal-binding</keyword>
<dbReference type="EC" id="3.4.24.-" evidence="14"/>
<keyword evidence="19" id="KW-1185">Reference proteome</keyword>
<keyword evidence="9 14" id="KW-0862">Zinc</keyword>
<dbReference type="RefSeq" id="WP_084698975.1">
    <property type="nucleotide sequence ID" value="NZ_JBIAZU010000002.1"/>
</dbReference>
<evidence type="ECO:0000256" key="2">
    <source>
        <dbReference type="ARBA" id="ARBA00010044"/>
    </source>
</evidence>
<keyword evidence="10 14" id="KW-0067">ATP-binding</keyword>
<dbReference type="SUPFAM" id="SSF52540">
    <property type="entry name" value="P-loop containing nucleoside triphosphate hydrolases"/>
    <property type="match status" value="1"/>
</dbReference>
<evidence type="ECO:0000256" key="8">
    <source>
        <dbReference type="ARBA" id="ARBA00022801"/>
    </source>
</evidence>
<dbReference type="GO" id="GO:0008237">
    <property type="term" value="F:metallopeptidase activity"/>
    <property type="evidence" value="ECO:0007669"/>
    <property type="project" value="UniProtKB-KW"/>
</dbReference>
<evidence type="ECO:0000256" key="1">
    <source>
        <dbReference type="ARBA" id="ARBA00004370"/>
    </source>
</evidence>
<dbReference type="Gene3D" id="3.40.50.300">
    <property type="entry name" value="P-loop containing nucleotide triphosphate hydrolases"/>
    <property type="match status" value="1"/>
</dbReference>
<dbReference type="InterPro" id="IPR003593">
    <property type="entry name" value="AAA+_ATPase"/>
</dbReference>
<comment type="caution">
    <text evidence="18">The sequence shown here is derived from an EMBL/GenBank/DDBJ whole genome shotgun (WGS) entry which is preliminary data.</text>
</comment>
<comment type="cofactor">
    <cofactor evidence="14">
        <name>Zn(2+)</name>
        <dbReference type="ChEBI" id="CHEBI:29105"/>
    </cofactor>
    <text evidence="14">Binds 1 zinc ion per subunit.</text>
</comment>
<dbReference type="HAMAP" id="MF_01458">
    <property type="entry name" value="FtsH"/>
    <property type="match status" value="1"/>
</dbReference>
<comment type="subcellular location">
    <subcellularLocation>
        <location evidence="14">Cell membrane</location>
        <topology evidence="14">Multi-pass membrane protein</topology>
        <orientation evidence="14">Cytoplasmic side</orientation>
    </subcellularLocation>
    <subcellularLocation>
        <location evidence="1">Membrane</location>
    </subcellularLocation>
</comment>
<evidence type="ECO:0000256" key="7">
    <source>
        <dbReference type="ARBA" id="ARBA00022741"/>
    </source>
</evidence>
<dbReference type="InterPro" id="IPR003960">
    <property type="entry name" value="ATPase_AAA_CS"/>
</dbReference>
<dbReference type="Gene3D" id="3.30.720.210">
    <property type="match status" value="1"/>
</dbReference>
<dbReference type="InterPro" id="IPR005936">
    <property type="entry name" value="FtsH"/>
</dbReference>
<dbReference type="InterPro" id="IPR003959">
    <property type="entry name" value="ATPase_AAA_core"/>
</dbReference>
<comment type="similarity">
    <text evidence="15">Belongs to the AAA ATPase family.</text>
</comment>
<dbReference type="InterPro" id="IPR027417">
    <property type="entry name" value="P-loop_NTPase"/>
</dbReference>
<dbReference type="InterPro" id="IPR037219">
    <property type="entry name" value="Peptidase_M41-like"/>
</dbReference>
<feature type="binding site" evidence="14">
    <location>
        <position position="477"/>
    </location>
    <ligand>
        <name>Zn(2+)</name>
        <dbReference type="ChEBI" id="CHEBI:29105"/>
        <note>catalytic</note>
    </ligand>
</feature>
<evidence type="ECO:0000256" key="4">
    <source>
        <dbReference type="ARBA" id="ARBA00022670"/>
    </source>
</evidence>
<dbReference type="CDD" id="cd19501">
    <property type="entry name" value="RecA-like_FtsH"/>
    <property type="match status" value="1"/>
</dbReference>
<feature type="binding site" evidence="14">
    <location>
        <position position="473"/>
    </location>
    <ligand>
        <name>Zn(2+)</name>
        <dbReference type="ChEBI" id="CHEBI:29105"/>
        <note>catalytic</note>
    </ligand>
</feature>
<reference evidence="18 19" key="1">
    <citation type="submission" date="2024-10" db="EMBL/GenBank/DDBJ databases">
        <title>The Natural Products Discovery Center: Release of the First 8490 Sequenced Strains for Exploring Actinobacteria Biosynthetic Diversity.</title>
        <authorList>
            <person name="Kalkreuter E."/>
            <person name="Kautsar S.A."/>
            <person name="Yang D."/>
            <person name="Bader C.D."/>
            <person name="Teijaro C.N."/>
            <person name="Fluegel L."/>
            <person name="Davis C.M."/>
            <person name="Simpson J.R."/>
            <person name="Lauterbach L."/>
            <person name="Steele A.D."/>
            <person name="Gui C."/>
            <person name="Meng S."/>
            <person name="Li G."/>
            <person name="Viehrig K."/>
            <person name="Ye F."/>
            <person name="Su P."/>
            <person name="Kiefer A.F."/>
            <person name="Nichols A."/>
            <person name="Cepeda A.J."/>
            <person name="Yan W."/>
            <person name="Fan B."/>
            <person name="Jiang Y."/>
            <person name="Adhikari A."/>
            <person name="Zheng C.-J."/>
            <person name="Schuster L."/>
            <person name="Cowan T.M."/>
            <person name="Smanski M.J."/>
            <person name="Chevrette M.G."/>
            <person name="De Carvalho L.P.S."/>
            <person name="Shen B."/>
        </authorList>
    </citation>
    <scope>NUCLEOTIDE SEQUENCE [LARGE SCALE GENOMIC DNA]</scope>
    <source>
        <strain evidence="18 19">NPDC000087</strain>
    </source>
</reference>
<feature type="transmembrane region" description="Helical" evidence="14">
    <location>
        <begin position="44"/>
        <end position="64"/>
    </location>
</feature>
<dbReference type="Pfam" id="PF00004">
    <property type="entry name" value="AAA"/>
    <property type="match status" value="1"/>
</dbReference>
<evidence type="ECO:0000256" key="9">
    <source>
        <dbReference type="ARBA" id="ARBA00022833"/>
    </source>
</evidence>
<sequence>MPADAPKPPAQPHRPHPWRVEGAPPGHDQNNAPPPKQRPAWVRFGWMLLVLLAINWIISSVLLAPPQRTSVSYTFFLTQVTAVNVSEITSTGDTIEGQFTKKVSYTPSGETKAEEVERFTTQRPSFADDNLFAQLQSHNVPVNANPPDAPAPIWQQILVGFGPTILLVGLFWWISRRAAAGLGGAGGALGGFGRSRAKLYQPESGPRTTFADVAGIEEVEKEVTEIVDFLREPDKYRKLGAQIPHGVLLSGPPGTGKTLLARAVAGEAQVPFFSIAASEFIEAIVGVGASRVRDLFDQAKKVAPSIIFIDELDAIGRSRGGAQSFGGNDERDQTLNQILTEMDGFTGSEGVVVIAATNRAEILDSALLRPGRFDRRVTVSPPDQKGRRAILAVHTRGVPVAPGVDLDSLASATPGMVGADLKNLVNEAALLAARRGHTQVEMGDFTDSLEKIVLGTVRGIMLTVEEKERTAFHESGHALLGMLTPGADPVRKISIIPRGQALGVTFQSPSSDRYGYSAKYLRGRIIGALGGRAAEEVVYGDMTTGAESDLDQVSNIARQMVGRWGMSDAIGPVTVLPPPGQESPFGLDGVAPGTKELIDAEVRKIVDECYAEALELLRGHRAQLNQLAHKLLETETLDEDDAYAAAGIDRNTAPGAVARGEVPGGHPAPGIPAVPAFPDSATPADANGKGLPAPSA</sequence>
<dbReference type="NCBIfam" id="TIGR01241">
    <property type="entry name" value="FtsH_fam"/>
    <property type="match status" value="1"/>
</dbReference>
<evidence type="ECO:0000313" key="18">
    <source>
        <dbReference type="EMBL" id="MFF5290586.1"/>
    </source>
</evidence>
<comment type="subunit">
    <text evidence="14">Homohexamer.</text>
</comment>
<dbReference type="InterPro" id="IPR000642">
    <property type="entry name" value="Peptidase_M41"/>
</dbReference>
<evidence type="ECO:0000256" key="6">
    <source>
        <dbReference type="ARBA" id="ARBA00022723"/>
    </source>
</evidence>
<gene>
    <name evidence="14 18" type="primary">ftsH</name>
    <name evidence="18" type="ORF">ACFY35_14165</name>
</gene>
<keyword evidence="8 14" id="KW-0378">Hydrolase</keyword>
<keyword evidence="11 14" id="KW-1133">Transmembrane helix</keyword>
<dbReference type="PROSITE" id="PS00674">
    <property type="entry name" value="AAA"/>
    <property type="match status" value="1"/>
</dbReference>
<feature type="compositionally biased region" description="Pro residues" evidence="16">
    <location>
        <begin position="1"/>
        <end position="12"/>
    </location>
</feature>
<dbReference type="Pfam" id="PF06480">
    <property type="entry name" value="FtsH_ext"/>
    <property type="match status" value="1"/>
</dbReference>
<proteinExistence type="inferred from homology"/>
<dbReference type="EMBL" id="JBIAZU010000002">
    <property type="protein sequence ID" value="MFF5290586.1"/>
    <property type="molecule type" value="Genomic_DNA"/>
</dbReference>
<evidence type="ECO:0000259" key="17">
    <source>
        <dbReference type="SMART" id="SM00382"/>
    </source>
</evidence>
<evidence type="ECO:0000256" key="16">
    <source>
        <dbReference type="SAM" id="MobiDB-lite"/>
    </source>
</evidence>
<feature type="binding site" evidence="14">
    <location>
        <begin position="251"/>
        <end position="258"/>
    </location>
    <ligand>
        <name>ATP</name>
        <dbReference type="ChEBI" id="CHEBI:30616"/>
    </ligand>
</feature>
<evidence type="ECO:0000313" key="19">
    <source>
        <dbReference type="Proteomes" id="UP001602245"/>
    </source>
</evidence>
<dbReference type="Gene3D" id="1.20.58.760">
    <property type="entry name" value="Peptidase M41"/>
    <property type="match status" value="1"/>
</dbReference>
<feature type="active site" evidence="14">
    <location>
        <position position="474"/>
    </location>
</feature>
<dbReference type="SUPFAM" id="SSF140990">
    <property type="entry name" value="FtsH protease domain-like"/>
    <property type="match status" value="1"/>
</dbReference>
<dbReference type="SMART" id="SM00382">
    <property type="entry name" value="AAA"/>
    <property type="match status" value="1"/>
</dbReference>
<dbReference type="InterPro" id="IPR041569">
    <property type="entry name" value="AAA_lid_3"/>
</dbReference>
<feature type="domain" description="AAA+ ATPase" evidence="17">
    <location>
        <begin position="243"/>
        <end position="383"/>
    </location>
</feature>
<keyword evidence="3 14" id="KW-1003">Cell membrane</keyword>
<feature type="binding site" evidence="14">
    <location>
        <position position="549"/>
    </location>
    <ligand>
        <name>Zn(2+)</name>
        <dbReference type="ChEBI" id="CHEBI:29105"/>
        <note>catalytic</note>
    </ligand>
</feature>
<feature type="region of interest" description="Disordered" evidence="16">
    <location>
        <begin position="654"/>
        <end position="696"/>
    </location>
</feature>
<dbReference type="Pfam" id="PF17862">
    <property type="entry name" value="AAA_lid_3"/>
    <property type="match status" value="1"/>
</dbReference>
<keyword evidence="4 14" id="KW-0645">Protease</keyword>
<evidence type="ECO:0000256" key="14">
    <source>
        <dbReference type="HAMAP-Rule" id="MF_01458"/>
    </source>
</evidence>
<keyword evidence="13 14" id="KW-0472">Membrane</keyword>
<comment type="similarity">
    <text evidence="14">In the central section; belongs to the AAA ATPase family.</text>
</comment>
<dbReference type="Gene3D" id="1.10.8.60">
    <property type="match status" value="1"/>
</dbReference>
<evidence type="ECO:0000256" key="3">
    <source>
        <dbReference type="ARBA" id="ARBA00022475"/>
    </source>
</evidence>
<comment type="similarity">
    <text evidence="2 14">In the C-terminal section; belongs to the peptidase M41 family.</text>
</comment>
<evidence type="ECO:0000256" key="12">
    <source>
        <dbReference type="ARBA" id="ARBA00023049"/>
    </source>
</evidence>
<evidence type="ECO:0000256" key="5">
    <source>
        <dbReference type="ARBA" id="ARBA00022692"/>
    </source>
</evidence>
<dbReference type="PANTHER" id="PTHR23076">
    <property type="entry name" value="METALLOPROTEASE M41 FTSH"/>
    <property type="match status" value="1"/>
</dbReference>
<evidence type="ECO:0000256" key="15">
    <source>
        <dbReference type="RuleBase" id="RU003651"/>
    </source>
</evidence>
<feature type="transmembrane region" description="Helical" evidence="14">
    <location>
        <begin position="153"/>
        <end position="174"/>
    </location>
</feature>
<protein>
    <recommendedName>
        <fullName evidence="14">ATP-dependent zinc metalloprotease FtsH</fullName>
        <ecNumber evidence="14">3.4.24.-</ecNumber>
    </recommendedName>
</protein>
<dbReference type="InterPro" id="IPR011546">
    <property type="entry name" value="Pept_M41_FtsH_extracell"/>
</dbReference>
<comment type="function">
    <text evidence="14">Acts as a processive, ATP-dependent zinc metallopeptidase for both cytoplasmic and membrane proteins. Plays a role in the quality control of integral membrane proteins.</text>
</comment>
<keyword evidence="5 14" id="KW-0812">Transmembrane</keyword>
<accession>A0ABW6WCE2</accession>
<evidence type="ECO:0000256" key="13">
    <source>
        <dbReference type="ARBA" id="ARBA00023136"/>
    </source>
</evidence>
<evidence type="ECO:0000256" key="10">
    <source>
        <dbReference type="ARBA" id="ARBA00022840"/>
    </source>
</evidence>
<evidence type="ECO:0000256" key="11">
    <source>
        <dbReference type="ARBA" id="ARBA00022989"/>
    </source>
</evidence>
<dbReference type="Pfam" id="PF01434">
    <property type="entry name" value="Peptidase_M41"/>
    <property type="match status" value="1"/>
</dbReference>
<feature type="region of interest" description="Disordered" evidence="16">
    <location>
        <begin position="1"/>
        <end position="36"/>
    </location>
</feature>
<organism evidence="18 19">
    <name type="scientific">Paractinoplanes globisporus</name>
    <dbReference type="NCBI Taxonomy" id="113565"/>
    <lineage>
        <taxon>Bacteria</taxon>
        <taxon>Bacillati</taxon>
        <taxon>Actinomycetota</taxon>
        <taxon>Actinomycetes</taxon>
        <taxon>Micromonosporales</taxon>
        <taxon>Micromonosporaceae</taxon>
        <taxon>Paractinoplanes</taxon>
    </lineage>
</organism>
<keyword evidence="12 14" id="KW-0482">Metalloprotease</keyword>
<dbReference type="PANTHER" id="PTHR23076:SF97">
    <property type="entry name" value="ATP-DEPENDENT ZINC METALLOPROTEASE YME1L1"/>
    <property type="match status" value="1"/>
</dbReference>
<dbReference type="Proteomes" id="UP001602245">
    <property type="component" value="Unassembled WGS sequence"/>
</dbReference>
<keyword evidence="7 14" id="KW-0547">Nucleotide-binding</keyword>
<name>A0ABW6WCE2_9ACTN</name>